<comment type="caution">
    <text evidence="1">The sequence shown here is derived from an EMBL/GenBank/DDBJ whole genome shotgun (WGS) entry which is preliminary data.</text>
</comment>
<protein>
    <submittedName>
        <fullName evidence="1">Uncharacterized protein</fullName>
    </submittedName>
</protein>
<reference evidence="1 2" key="1">
    <citation type="journal article" date="2012" name="J. Bacteriol.">
        <title>Genome sequence of "Candidatus Nitrosopumilus salaria" BD31, an ammonia-oxidizing archaeon from the San Francisco Bay estuary.</title>
        <authorList>
            <person name="Mosier A.C."/>
            <person name="Allen E.E."/>
            <person name="Kim M."/>
            <person name="Ferriera S."/>
            <person name="Francis C.A."/>
        </authorList>
    </citation>
    <scope>NUCLEOTIDE SEQUENCE [LARGE SCALE GENOMIC DNA]</scope>
    <source>
        <strain evidence="1 2">BD31</strain>
    </source>
</reference>
<sequence length="147" mass="17146">MKRGRPTREGAQEIKQEILYYYEKDISPIVAARDLGVNPKTIYKHYKNLDKQRNELDDEHDILRIKNTKEKSIQSFDEDIIGLTRDIEKIKFLMEKSLQKGNISEFEKITKLKLKIMDERTKRVSAKINLVGTLTADVLVKHEGMIA</sequence>
<evidence type="ECO:0000313" key="2">
    <source>
        <dbReference type="Proteomes" id="UP000003423"/>
    </source>
</evidence>
<proteinExistence type="predicted"/>
<dbReference type="AlphaFoldDB" id="I3D4M5"/>
<evidence type="ECO:0000313" key="1">
    <source>
        <dbReference type="EMBL" id="EIJ66668.1"/>
    </source>
</evidence>
<dbReference type="EMBL" id="AEXL02000030">
    <property type="protein sequence ID" value="EIJ66668.1"/>
    <property type="molecule type" value="Genomic_DNA"/>
</dbReference>
<dbReference type="RefSeq" id="WP_008297444.1">
    <property type="nucleotide sequence ID" value="NZ_AEXL02000030.1"/>
</dbReference>
<name>I3D4M5_9ARCH</name>
<gene>
    <name evidence="1" type="ORF">BD31_I1094</name>
</gene>
<dbReference type="PATRIC" id="fig|859350.6.peg.317"/>
<keyword evidence="2" id="KW-1185">Reference proteome</keyword>
<organism evidence="1 2">
    <name type="scientific">Candidatus Nitrosopumilus salarius BD31</name>
    <dbReference type="NCBI Taxonomy" id="859350"/>
    <lineage>
        <taxon>Archaea</taxon>
        <taxon>Nitrososphaerota</taxon>
        <taxon>Nitrososphaeria</taxon>
        <taxon>Nitrosopumilales</taxon>
        <taxon>Nitrosopumilaceae</taxon>
        <taxon>Nitrosopumilus</taxon>
    </lineage>
</organism>
<dbReference type="Proteomes" id="UP000003423">
    <property type="component" value="Unassembled WGS sequence"/>
</dbReference>
<accession>I3D4M5</accession>